<feature type="compositionally biased region" description="Basic and acidic residues" evidence="1">
    <location>
        <begin position="8"/>
        <end position="23"/>
    </location>
</feature>
<accession>A0AAD7AG14</accession>
<dbReference type="AlphaFoldDB" id="A0AAD7AG14"/>
<proteinExistence type="predicted"/>
<name>A0AAD7AG14_9AGAR</name>
<organism evidence="2 3">
    <name type="scientific">Mycena albidolilacea</name>
    <dbReference type="NCBI Taxonomy" id="1033008"/>
    <lineage>
        <taxon>Eukaryota</taxon>
        <taxon>Fungi</taxon>
        <taxon>Dikarya</taxon>
        <taxon>Basidiomycota</taxon>
        <taxon>Agaricomycotina</taxon>
        <taxon>Agaricomycetes</taxon>
        <taxon>Agaricomycetidae</taxon>
        <taxon>Agaricales</taxon>
        <taxon>Marasmiineae</taxon>
        <taxon>Mycenaceae</taxon>
        <taxon>Mycena</taxon>
    </lineage>
</organism>
<protein>
    <submittedName>
        <fullName evidence="2">Uncharacterized protein</fullName>
    </submittedName>
</protein>
<evidence type="ECO:0000256" key="1">
    <source>
        <dbReference type="SAM" id="MobiDB-lite"/>
    </source>
</evidence>
<dbReference type="Proteomes" id="UP001218218">
    <property type="component" value="Unassembled WGS sequence"/>
</dbReference>
<gene>
    <name evidence="2" type="ORF">DFH08DRAFT_437148</name>
</gene>
<evidence type="ECO:0000313" key="3">
    <source>
        <dbReference type="Proteomes" id="UP001218218"/>
    </source>
</evidence>
<evidence type="ECO:0000313" key="2">
    <source>
        <dbReference type="EMBL" id="KAJ7357898.1"/>
    </source>
</evidence>
<dbReference type="EMBL" id="JARIHO010000007">
    <property type="protein sequence ID" value="KAJ7357898.1"/>
    <property type="molecule type" value="Genomic_DNA"/>
</dbReference>
<sequence>MNRRRRKEGGSRWEGRVSRGRETRRLGERRHRMPFCVCCNASLASRPRYGRSFRLENWVEPHSESFFHRRLRLPISSHFDSTRLVPFHTSSPSRSVHSCPLLLIPTCTFSPAAPPHLSLRRLNALCAFHLATSRTRHALEWPPPSVPLPSPPSPSPFFLSPPASLPIPTARTHQLELCPSKPPFQIHAYPL</sequence>
<feature type="region of interest" description="Disordered" evidence="1">
    <location>
        <begin position="1"/>
        <end position="23"/>
    </location>
</feature>
<reference evidence="2" key="1">
    <citation type="submission" date="2023-03" db="EMBL/GenBank/DDBJ databases">
        <title>Massive genome expansion in bonnet fungi (Mycena s.s.) driven by repeated elements and novel gene families across ecological guilds.</title>
        <authorList>
            <consortium name="Lawrence Berkeley National Laboratory"/>
            <person name="Harder C.B."/>
            <person name="Miyauchi S."/>
            <person name="Viragh M."/>
            <person name="Kuo A."/>
            <person name="Thoen E."/>
            <person name="Andreopoulos B."/>
            <person name="Lu D."/>
            <person name="Skrede I."/>
            <person name="Drula E."/>
            <person name="Henrissat B."/>
            <person name="Morin E."/>
            <person name="Kohler A."/>
            <person name="Barry K."/>
            <person name="LaButti K."/>
            <person name="Morin E."/>
            <person name="Salamov A."/>
            <person name="Lipzen A."/>
            <person name="Mereny Z."/>
            <person name="Hegedus B."/>
            <person name="Baldrian P."/>
            <person name="Stursova M."/>
            <person name="Weitz H."/>
            <person name="Taylor A."/>
            <person name="Grigoriev I.V."/>
            <person name="Nagy L.G."/>
            <person name="Martin F."/>
            <person name="Kauserud H."/>
        </authorList>
    </citation>
    <scope>NUCLEOTIDE SEQUENCE</scope>
    <source>
        <strain evidence="2">CBHHK002</strain>
    </source>
</reference>
<comment type="caution">
    <text evidence="2">The sequence shown here is derived from an EMBL/GenBank/DDBJ whole genome shotgun (WGS) entry which is preliminary data.</text>
</comment>
<keyword evidence="3" id="KW-1185">Reference proteome</keyword>